<evidence type="ECO:0000256" key="5">
    <source>
        <dbReference type="ARBA" id="ARBA00022989"/>
    </source>
</evidence>
<dbReference type="InterPro" id="IPR051327">
    <property type="entry name" value="MATE_MepA_subfamily"/>
</dbReference>
<evidence type="ECO:0000256" key="6">
    <source>
        <dbReference type="ARBA" id="ARBA00023136"/>
    </source>
</evidence>
<reference evidence="8" key="1">
    <citation type="journal article" date="2024" name="Int. J. Syst. Evol. Microbiol.">
        <title>Turicibacter faecis sp. nov., isolated from faeces of heart failure mouse model.</title>
        <authorList>
            <person name="Imamura Y."/>
            <person name="Motooka D."/>
            <person name="Nakajima Y."/>
            <person name="Ito S."/>
            <person name="Kitakaze M."/>
            <person name="Iida T."/>
            <person name="Nakamura S."/>
        </authorList>
    </citation>
    <scope>NUCLEOTIDE SEQUENCE</scope>
    <source>
        <strain evidence="8">TC023</strain>
    </source>
</reference>
<dbReference type="InterPro" id="IPR048279">
    <property type="entry name" value="MdtK-like"/>
</dbReference>
<feature type="transmembrane region" description="Helical" evidence="7">
    <location>
        <begin position="354"/>
        <end position="372"/>
    </location>
</feature>
<sequence length="450" mass="49655">MNQEFFGTTPPKKLFMKLAIPGLFSMLFSSLYMMADGMFVGKMIGRKALAAINLVFPIIMIVFAVGDMIAAGASVKIGMKLGEKKEDEASRIFSMALLLMLVIDGLFMIASLFFAKDLIFILIKDKELATLAYQFAYVFILAFPFIAPFFALDNYLRLCGKATLSMWVNIAVSLLNIVLDALLIGYFKLGIETAAWASVLSMLIGTLIFLYPFIMKKVALRFTKPKVDVKEFLYVIYNGSSVFLGNISGSIMAIITNGFLLYYGGPVAVAAFSVVTYIDALMLPILSGMVDSILPVISYSYGAKDYRRITQFFHLTCRVGFVLSIVTLLIMVMFPDFLVGLFSSTSEGDLIQMGKIALLLSAPSYLVNWYSLTVGSFLTGIEKATASIVVMLVESVLLPLFLMVVLTKFMGVYGLFLVPSVGGLGAAVIAWMTWRRCVKKEFNSFRFGVK</sequence>
<keyword evidence="6 7" id="KW-0472">Membrane</keyword>
<evidence type="ECO:0000256" key="4">
    <source>
        <dbReference type="ARBA" id="ARBA00022692"/>
    </source>
</evidence>
<dbReference type="PANTHER" id="PTHR43823:SF3">
    <property type="entry name" value="MULTIDRUG EXPORT PROTEIN MEPA"/>
    <property type="match status" value="1"/>
</dbReference>
<protein>
    <submittedName>
        <fullName evidence="8">MATE family efflux transporter</fullName>
    </submittedName>
</protein>
<feature type="transmembrane region" description="Helical" evidence="7">
    <location>
        <begin position="164"/>
        <end position="187"/>
    </location>
</feature>
<evidence type="ECO:0000313" key="8">
    <source>
        <dbReference type="EMBL" id="BEH90956.1"/>
    </source>
</evidence>
<dbReference type="RefSeq" id="WP_262950499.1">
    <property type="nucleotide sequence ID" value="NZ_AP028127.1"/>
</dbReference>
<dbReference type="Proteomes" id="UP001432099">
    <property type="component" value="Chromosome"/>
</dbReference>
<feature type="transmembrane region" description="Helical" evidence="7">
    <location>
        <begin position="412"/>
        <end position="434"/>
    </location>
</feature>
<feature type="transmembrane region" description="Helical" evidence="7">
    <location>
        <begin position="269"/>
        <end position="294"/>
    </location>
</feature>
<keyword evidence="4 7" id="KW-0812">Transmembrane</keyword>
<dbReference type="InterPro" id="IPR002528">
    <property type="entry name" value="MATE_fam"/>
</dbReference>
<feature type="transmembrane region" description="Helical" evidence="7">
    <location>
        <begin position="315"/>
        <end position="334"/>
    </location>
</feature>
<feature type="transmembrane region" description="Helical" evidence="7">
    <location>
        <begin position="193"/>
        <end position="214"/>
    </location>
</feature>
<accession>A0ABN6ZHX9</accession>
<dbReference type="NCBIfam" id="TIGR00797">
    <property type="entry name" value="matE"/>
    <property type="match status" value="1"/>
</dbReference>
<dbReference type="Pfam" id="PF01554">
    <property type="entry name" value="MatE"/>
    <property type="match status" value="2"/>
</dbReference>
<dbReference type="PIRSF" id="PIRSF006603">
    <property type="entry name" value="DinF"/>
    <property type="match status" value="1"/>
</dbReference>
<dbReference type="PANTHER" id="PTHR43823">
    <property type="entry name" value="SPORULATION PROTEIN YKVU"/>
    <property type="match status" value="1"/>
</dbReference>
<keyword evidence="2" id="KW-0813">Transport</keyword>
<feature type="transmembrane region" description="Helical" evidence="7">
    <location>
        <begin position="135"/>
        <end position="152"/>
    </location>
</feature>
<keyword evidence="9" id="KW-1185">Reference proteome</keyword>
<evidence type="ECO:0000256" key="1">
    <source>
        <dbReference type="ARBA" id="ARBA00004651"/>
    </source>
</evidence>
<feature type="transmembrane region" description="Helical" evidence="7">
    <location>
        <begin position="384"/>
        <end position="406"/>
    </location>
</feature>
<keyword evidence="5 7" id="KW-1133">Transmembrane helix</keyword>
<feature type="transmembrane region" description="Helical" evidence="7">
    <location>
        <begin position="235"/>
        <end position="263"/>
    </location>
</feature>
<dbReference type="EMBL" id="AP028127">
    <property type="protein sequence ID" value="BEH90956.1"/>
    <property type="molecule type" value="Genomic_DNA"/>
</dbReference>
<evidence type="ECO:0000256" key="7">
    <source>
        <dbReference type="SAM" id="Phobius"/>
    </source>
</evidence>
<keyword evidence="3" id="KW-1003">Cell membrane</keyword>
<proteinExistence type="predicted"/>
<feature type="transmembrane region" description="Helical" evidence="7">
    <location>
        <begin position="96"/>
        <end position="115"/>
    </location>
</feature>
<evidence type="ECO:0000256" key="2">
    <source>
        <dbReference type="ARBA" id="ARBA00022448"/>
    </source>
</evidence>
<feature type="transmembrane region" description="Helical" evidence="7">
    <location>
        <begin position="14"/>
        <end position="34"/>
    </location>
</feature>
<organism evidence="8 9">
    <name type="scientific">Turicibacter faecis</name>
    <dbReference type="NCBI Taxonomy" id="2963365"/>
    <lineage>
        <taxon>Bacteria</taxon>
        <taxon>Bacillati</taxon>
        <taxon>Bacillota</taxon>
        <taxon>Erysipelotrichia</taxon>
        <taxon>Erysipelotrichales</taxon>
        <taxon>Turicibacteraceae</taxon>
        <taxon>Turicibacter</taxon>
    </lineage>
</organism>
<gene>
    <name evidence="8" type="ORF">T23_10580</name>
</gene>
<feature type="transmembrane region" description="Helical" evidence="7">
    <location>
        <begin position="54"/>
        <end position="75"/>
    </location>
</feature>
<name>A0ABN6ZHX9_9FIRM</name>
<comment type="subcellular location">
    <subcellularLocation>
        <location evidence="1">Cell membrane</location>
        <topology evidence="1">Multi-pass membrane protein</topology>
    </subcellularLocation>
</comment>
<evidence type="ECO:0000256" key="3">
    <source>
        <dbReference type="ARBA" id="ARBA00022475"/>
    </source>
</evidence>
<evidence type="ECO:0000313" key="9">
    <source>
        <dbReference type="Proteomes" id="UP001432099"/>
    </source>
</evidence>